<accession>A0A8J4E834</accession>
<dbReference type="EMBL" id="BOPG01000077">
    <property type="protein sequence ID" value="GIJ62397.1"/>
    <property type="molecule type" value="Genomic_DNA"/>
</dbReference>
<dbReference type="SUPFAM" id="SSF53335">
    <property type="entry name" value="S-adenosyl-L-methionine-dependent methyltransferases"/>
    <property type="match status" value="1"/>
</dbReference>
<evidence type="ECO:0000313" key="3">
    <source>
        <dbReference type="Proteomes" id="UP000612585"/>
    </source>
</evidence>
<dbReference type="CDD" id="cd02440">
    <property type="entry name" value="AdoMet_MTases"/>
    <property type="match status" value="1"/>
</dbReference>
<dbReference type="AlphaFoldDB" id="A0A8J4E834"/>
<dbReference type="PANTHER" id="PTHR43591:SF24">
    <property type="entry name" value="2-METHOXY-6-POLYPRENYL-1,4-BENZOQUINOL METHYLASE, MITOCHONDRIAL"/>
    <property type="match status" value="1"/>
</dbReference>
<keyword evidence="3" id="KW-1185">Reference proteome</keyword>
<evidence type="ECO:0000259" key="1">
    <source>
        <dbReference type="Pfam" id="PF08241"/>
    </source>
</evidence>
<gene>
    <name evidence="2" type="ORF">Vau01_099130</name>
</gene>
<dbReference type="RefSeq" id="WP_204008012.1">
    <property type="nucleotide sequence ID" value="NZ_BOPG01000077.1"/>
</dbReference>
<protein>
    <recommendedName>
        <fullName evidence="1">Methyltransferase type 11 domain-containing protein</fullName>
    </recommendedName>
</protein>
<dbReference type="Pfam" id="PF08241">
    <property type="entry name" value="Methyltransf_11"/>
    <property type="match status" value="1"/>
</dbReference>
<evidence type="ECO:0000313" key="2">
    <source>
        <dbReference type="EMBL" id="GIJ62397.1"/>
    </source>
</evidence>
<dbReference type="Proteomes" id="UP000612585">
    <property type="component" value="Unassembled WGS sequence"/>
</dbReference>
<dbReference type="PANTHER" id="PTHR43591">
    <property type="entry name" value="METHYLTRANSFERASE"/>
    <property type="match status" value="1"/>
</dbReference>
<dbReference type="Gene3D" id="3.40.50.150">
    <property type="entry name" value="Vaccinia Virus protein VP39"/>
    <property type="match status" value="1"/>
</dbReference>
<dbReference type="InterPro" id="IPR013216">
    <property type="entry name" value="Methyltransf_11"/>
</dbReference>
<dbReference type="GO" id="GO:0008757">
    <property type="term" value="F:S-adenosylmethionine-dependent methyltransferase activity"/>
    <property type="evidence" value="ECO:0007669"/>
    <property type="project" value="InterPro"/>
</dbReference>
<dbReference type="InterPro" id="IPR029063">
    <property type="entry name" value="SAM-dependent_MTases_sf"/>
</dbReference>
<comment type="caution">
    <text evidence="2">The sequence shown here is derived from an EMBL/GenBank/DDBJ whole genome shotgun (WGS) entry which is preliminary data.</text>
</comment>
<name>A0A8J4E834_9ACTN</name>
<proteinExistence type="predicted"/>
<reference evidence="2" key="1">
    <citation type="submission" date="2021-01" db="EMBL/GenBank/DDBJ databases">
        <title>Whole genome shotgun sequence of Virgisporangium aurantiacum NBRC 16421.</title>
        <authorList>
            <person name="Komaki H."/>
            <person name="Tamura T."/>
        </authorList>
    </citation>
    <scope>NUCLEOTIDE SEQUENCE</scope>
    <source>
        <strain evidence="2">NBRC 16421</strain>
    </source>
</reference>
<feature type="domain" description="Methyltransferase type 11" evidence="1">
    <location>
        <begin position="53"/>
        <end position="146"/>
    </location>
</feature>
<organism evidence="2 3">
    <name type="scientific">Virgisporangium aurantiacum</name>
    <dbReference type="NCBI Taxonomy" id="175570"/>
    <lineage>
        <taxon>Bacteria</taxon>
        <taxon>Bacillati</taxon>
        <taxon>Actinomycetota</taxon>
        <taxon>Actinomycetes</taxon>
        <taxon>Micromonosporales</taxon>
        <taxon>Micromonosporaceae</taxon>
        <taxon>Virgisporangium</taxon>
    </lineage>
</organism>
<sequence>MTVSPAPEQFVLMTQRARTMWGLGDFARAGAEQVIVGELLCRAIDIHPGERVLDVAAGSGNAALAAARRGARVTATDFVPQLLQVAAQRAAVEGLVVDIQEADAQALPFPDGAFDVVLSTFGVMFAPDQARAASELVRVCRPAGRIGLTAWTPRSVMASAQAVAGRFAPFPPIPGARSPIEWGTQARVQELLGSGVTDLEAQLLTTDMCAASPAARVEFNRTYVGPTKAIFDRLDPAGRQILADELATCLQQFNRATDGTLIAPAEYLQVIATKTP</sequence>